<sequence>MLVQSFTERLRPLVGIKSWDYVVLWKLSNNQRFEWIDCCCAGTENVETCRNELCFPATSCLPCRDVMFPHPRITPCDLLDQLPSSIVLDSGVHAQTLLSNEATWLNYSPNSDSSLSEETIGTRVLVPLSLGLLELFVTKQETIGTRVLVPLSLGLLELFVTKQVPEDQQVIEFIRAQCNFFLEQQTMSNSGTTADSFSSDPNGQKDPLSLFQQQISPDPLKQNLDLPHDISVDRIHLCTSPLHPLEHFSNASEMGHPANNGIFLEGTTYESSLFTPSIENGFQEVETTQSDMMSNSARATSWMEPSATVEDQMNDDPFICENNRSDDSDPNDDEDDAKYRRRTGKGPQSKNLVAERKRRKKLNDRLYSLRALVPKISKLDRASILGDAIDYVKELQKQVEDLQIELEEHSDDEEAKDDTENSIPPSIIHQNGTKRGPKCEQENILNGFHKGSSGSTTVNISKPNRELDIINEKVQQMEPQVEVFQLDGNEFFVKVFCEHKSSGFVRLMEALNALGLEVTTVNATRHTCLVSSIFKVEKKNDETVQADHVKESLLELTRNPSRMWPNAAEESENGNSIDNEYWYWQESLRNPHKVVFLKYEDMKENKSFLLKKLAEFLGFPFTTQEVEEEVVEGIAKFCSFEHMKDLEVNKKGKNKNWFRKGVVGNWVNYLTPLMVNRLSNIMEEKLAATAASIAPGILNGPHLPTVGIELDYGITTL</sequence>
<dbReference type="GO" id="GO:0046983">
    <property type="term" value="F:protein dimerization activity"/>
    <property type="evidence" value="ECO:0007669"/>
    <property type="project" value="InterPro"/>
</dbReference>
<organism evidence="7">
    <name type="scientific">Sesamum radiatum</name>
    <name type="common">Black benniseed</name>
    <dbReference type="NCBI Taxonomy" id="300843"/>
    <lineage>
        <taxon>Eukaryota</taxon>
        <taxon>Viridiplantae</taxon>
        <taxon>Streptophyta</taxon>
        <taxon>Embryophyta</taxon>
        <taxon>Tracheophyta</taxon>
        <taxon>Spermatophyta</taxon>
        <taxon>Magnoliopsida</taxon>
        <taxon>eudicotyledons</taxon>
        <taxon>Gunneridae</taxon>
        <taxon>Pentapetalae</taxon>
        <taxon>asterids</taxon>
        <taxon>lamiids</taxon>
        <taxon>Lamiales</taxon>
        <taxon>Pedaliaceae</taxon>
        <taxon>Sesamum</taxon>
    </lineage>
</organism>
<keyword evidence="2" id="KW-0805">Transcription regulation</keyword>
<dbReference type="InterPro" id="IPR051358">
    <property type="entry name" value="TF_AMS/ICE1/BHLH6-like"/>
</dbReference>
<dbReference type="PROSITE" id="PS50888">
    <property type="entry name" value="BHLH"/>
    <property type="match status" value="1"/>
</dbReference>
<evidence type="ECO:0000256" key="3">
    <source>
        <dbReference type="ARBA" id="ARBA00023163"/>
    </source>
</evidence>
<gene>
    <name evidence="7" type="ORF">Sradi_0572200</name>
</gene>
<evidence type="ECO:0000313" key="7">
    <source>
        <dbReference type="EMBL" id="KAL0429462.1"/>
    </source>
</evidence>
<dbReference type="Pfam" id="PF14215">
    <property type="entry name" value="bHLH-MYC_N"/>
    <property type="match status" value="1"/>
</dbReference>
<evidence type="ECO:0000256" key="5">
    <source>
        <dbReference type="SAM" id="MobiDB-lite"/>
    </source>
</evidence>
<feature type="domain" description="BHLH" evidence="6">
    <location>
        <begin position="346"/>
        <end position="395"/>
    </location>
</feature>
<dbReference type="SMART" id="SM00353">
    <property type="entry name" value="HLH"/>
    <property type="match status" value="1"/>
</dbReference>
<feature type="compositionally biased region" description="Acidic residues" evidence="5">
    <location>
        <begin position="408"/>
        <end position="417"/>
    </location>
</feature>
<dbReference type="SUPFAM" id="SSF47459">
    <property type="entry name" value="HLH, helix-loop-helix DNA-binding domain"/>
    <property type="match status" value="1"/>
</dbReference>
<dbReference type="GO" id="GO:0005634">
    <property type="term" value="C:nucleus"/>
    <property type="evidence" value="ECO:0007669"/>
    <property type="project" value="UniProtKB-SubCell"/>
</dbReference>
<dbReference type="PANTHER" id="PTHR31945:SF11">
    <property type="entry name" value="TRANSCRIPTION FACTOR ABORTED MICROSPORES"/>
    <property type="match status" value="1"/>
</dbReference>
<dbReference type="InterPro" id="IPR025610">
    <property type="entry name" value="MYC/MYB_N"/>
</dbReference>
<evidence type="ECO:0000256" key="1">
    <source>
        <dbReference type="ARBA" id="ARBA00004123"/>
    </source>
</evidence>
<feature type="region of interest" description="Disordered" evidence="5">
    <location>
        <begin position="313"/>
        <end position="357"/>
    </location>
</feature>
<name>A0AAW2VIZ4_SESRA</name>
<feature type="region of interest" description="Disordered" evidence="5">
    <location>
        <begin position="408"/>
        <end position="436"/>
    </location>
</feature>
<evidence type="ECO:0000256" key="2">
    <source>
        <dbReference type="ARBA" id="ARBA00023015"/>
    </source>
</evidence>
<evidence type="ECO:0000256" key="4">
    <source>
        <dbReference type="ARBA" id="ARBA00023242"/>
    </source>
</evidence>
<dbReference type="InterPro" id="IPR011598">
    <property type="entry name" value="bHLH_dom"/>
</dbReference>
<comment type="subcellular location">
    <subcellularLocation>
        <location evidence="1">Nucleus</location>
    </subcellularLocation>
</comment>
<proteinExistence type="predicted"/>
<dbReference type="GO" id="GO:0003700">
    <property type="term" value="F:DNA-binding transcription factor activity"/>
    <property type="evidence" value="ECO:0007669"/>
    <property type="project" value="TreeGrafter"/>
</dbReference>
<dbReference type="AlphaFoldDB" id="A0AAW2VIZ4"/>
<dbReference type="Gene3D" id="4.10.280.10">
    <property type="entry name" value="Helix-loop-helix DNA-binding domain"/>
    <property type="match status" value="1"/>
</dbReference>
<dbReference type="CDD" id="cd11443">
    <property type="entry name" value="bHLH_AtAMS_like"/>
    <property type="match status" value="1"/>
</dbReference>
<keyword evidence="3" id="KW-0804">Transcription</keyword>
<dbReference type="InterPro" id="IPR000863">
    <property type="entry name" value="Sulfotransferase_dom"/>
</dbReference>
<dbReference type="GO" id="GO:0008146">
    <property type="term" value="F:sulfotransferase activity"/>
    <property type="evidence" value="ECO:0007669"/>
    <property type="project" value="InterPro"/>
</dbReference>
<protein>
    <submittedName>
        <fullName evidence="7">Transcription factor ABORTED MICROSPORES</fullName>
    </submittedName>
</protein>
<comment type="caution">
    <text evidence="7">The sequence shown here is derived from an EMBL/GenBank/DDBJ whole genome shotgun (WGS) entry which is preliminary data.</text>
</comment>
<dbReference type="EMBL" id="JACGWJ010000003">
    <property type="protein sequence ID" value="KAL0429462.1"/>
    <property type="molecule type" value="Genomic_DNA"/>
</dbReference>
<accession>A0AAW2VIZ4</accession>
<feature type="compositionally biased region" description="Polar residues" evidence="5">
    <location>
        <begin position="421"/>
        <end position="433"/>
    </location>
</feature>
<reference evidence="7" key="1">
    <citation type="submission" date="2020-06" db="EMBL/GenBank/DDBJ databases">
        <authorList>
            <person name="Li T."/>
            <person name="Hu X."/>
            <person name="Zhang T."/>
            <person name="Song X."/>
            <person name="Zhang H."/>
            <person name="Dai N."/>
            <person name="Sheng W."/>
            <person name="Hou X."/>
            <person name="Wei L."/>
        </authorList>
    </citation>
    <scope>NUCLEOTIDE SEQUENCE</scope>
    <source>
        <strain evidence="7">G02</strain>
        <tissue evidence="7">Leaf</tissue>
    </source>
</reference>
<keyword evidence="4" id="KW-0539">Nucleus</keyword>
<dbReference type="Pfam" id="PF22754">
    <property type="entry name" value="bHLH-TF_ACT-like_plant"/>
    <property type="match status" value="1"/>
</dbReference>
<dbReference type="InterPro" id="IPR054502">
    <property type="entry name" value="bHLH-TF_ACT-like_plant"/>
</dbReference>
<dbReference type="GO" id="GO:0043565">
    <property type="term" value="F:sequence-specific DNA binding"/>
    <property type="evidence" value="ECO:0007669"/>
    <property type="project" value="TreeGrafter"/>
</dbReference>
<dbReference type="InterPro" id="IPR027417">
    <property type="entry name" value="P-loop_NTPase"/>
</dbReference>
<dbReference type="InterPro" id="IPR036638">
    <property type="entry name" value="HLH_DNA-bd_sf"/>
</dbReference>
<reference evidence="7" key="2">
    <citation type="journal article" date="2024" name="Plant">
        <title>Genomic evolution and insights into agronomic trait innovations of Sesamum species.</title>
        <authorList>
            <person name="Miao H."/>
            <person name="Wang L."/>
            <person name="Qu L."/>
            <person name="Liu H."/>
            <person name="Sun Y."/>
            <person name="Le M."/>
            <person name="Wang Q."/>
            <person name="Wei S."/>
            <person name="Zheng Y."/>
            <person name="Lin W."/>
            <person name="Duan Y."/>
            <person name="Cao H."/>
            <person name="Xiong S."/>
            <person name="Wang X."/>
            <person name="Wei L."/>
            <person name="Li C."/>
            <person name="Ma Q."/>
            <person name="Ju M."/>
            <person name="Zhao R."/>
            <person name="Li G."/>
            <person name="Mu C."/>
            <person name="Tian Q."/>
            <person name="Mei H."/>
            <person name="Zhang T."/>
            <person name="Gao T."/>
            <person name="Zhang H."/>
        </authorList>
    </citation>
    <scope>NUCLEOTIDE SEQUENCE</scope>
    <source>
        <strain evidence="7">G02</strain>
    </source>
</reference>
<dbReference type="Gene3D" id="3.40.50.300">
    <property type="entry name" value="P-loop containing nucleotide triphosphate hydrolases"/>
    <property type="match status" value="1"/>
</dbReference>
<dbReference type="Pfam" id="PF00010">
    <property type="entry name" value="HLH"/>
    <property type="match status" value="1"/>
</dbReference>
<dbReference type="PANTHER" id="PTHR31945">
    <property type="entry name" value="TRANSCRIPTION FACTOR SCREAM2-RELATED"/>
    <property type="match status" value="1"/>
</dbReference>
<evidence type="ECO:0000259" key="6">
    <source>
        <dbReference type="PROSITE" id="PS50888"/>
    </source>
</evidence>
<dbReference type="Pfam" id="PF00685">
    <property type="entry name" value="Sulfotransfer_1"/>
    <property type="match status" value="1"/>
</dbReference>
<dbReference type="SUPFAM" id="SSF52540">
    <property type="entry name" value="P-loop containing nucleoside triphosphate hydrolases"/>
    <property type="match status" value="1"/>
</dbReference>